<dbReference type="InterPro" id="IPR023996">
    <property type="entry name" value="TonB-dep_OMP_SusC/RagA"/>
</dbReference>
<feature type="domain" description="TonB-dependent receptor plug" evidence="10">
    <location>
        <begin position="115"/>
        <end position="238"/>
    </location>
</feature>
<evidence type="ECO:0000313" key="11">
    <source>
        <dbReference type="EMBL" id="MCF0064234.1"/>
    </source>
</evidence>
<evidence type="ECO:0000256" key="7">
    <source>
        <dbReference type="ARBA" id="ARBA00023237"/>
    </source>
</evidence>
<dbReference type="Pfam" id="PF13715">
    <property type="entry name" value="CarbopepD_reg_2"/>
    <property type="match status" value="1"/>
</dbReference>
<name>A0A9X1PPV6_9BACT</name>
<dbReference type="EMBL" id="JAJTTC010000007">
    <property type="protein sequence ID" value="MCF0064234.1"/>
    <property type="molecule type" value="Genomic_DNA"/>
</dbReference>
<organism evidence="11 12">
    <name type="scientific">Dyadobacter chenwenxiniae</name>
    <dbReference type="NCBI Taxonomy" id="2906456"/>
    <lineage>
        <taxon>Bacteria</taxon>
        <taxon>Pseudomonadati</taxon>
        <taxon>Bacteroidota</taxon>
        <taxon>Cytophagia</taxon>
        <taxon>Cytophagales</taxon>
        <taxon>Spirosomataceae</taxon>
        <taxon>Dyadobacter</taxon>
    </lineage>
</organism>
<dbReference type="SUPFAM" id="SSF49464">
    <property type="entry name" value="Carboxypeptidase regulatory domain-like"/>
    <property type="match status" value="1"/>
</dbReference>
<keyword evidence="4 8" id="KW-0812">Transmembrane</keyword>
<dbReference type="RefSeq" id="WP_234657164.1">
    <property type="nucleotide sequence ID" value="NZ_CP094997.1"/>
</dbReference>
<dbReference type="SUPFAM" id="SSF56935">
    <property type="entry name" value="Porins"/>
    <property type="match status" value="1"/>
</dbReference>
<evidence type="ECO:0000256" key="9">
    <source>
        <dbReference type="SAM" id="SignalP"/>
    </source>
</evidence>
<dbReference type="GO" id="GO:0015344">
    <property type="term" value="F:siderophore uptake transmembrane transporter activity"/>
    <property type="evidence" value="ECO:0007669"/>
    <property type="project" value="TreeGrafter"/>
</dbReference>
<keyword evidence="6 8" id="KW-0472">Membrane</keyword>
<evidence type="ECO:0000256" key="4">
    <source>
        <dbReference type="ARBA" id="ARBA00022692"/>
    </source>
</evidence>
<dbReference type="InterPro" id="IPR012910">
    <property type="entry name" value="Plug_dom"/>
</dbReference>
<proteinExistence type="inferred from homology"/>
<dbReference type="PANTHER" id="PTHR30069:SF29">
    <property type="entry name" value="HEMOGLOBIN AND HEMOGLOBIN-HAPTOGLOBIN-BINDING PROTEIN 1-RELATED"/>
    <property type="match status" value="1"/>
</dbReference>
<dbReference type="Gene3D" id="2.60.40.1120">
    <property type="entry name" value="Carboxypeptidase-like, regulatory domain"/>
    <property type="match status" value="1"/>
</dbReference>
<evidence type="ECO:0000256" key="3">
    <source>
        <dbReference type="ARBA" id="ARBA00022452"/>
    </source>
</evidence>
<dbReference type="Proteomes" id="UP001139000">
    <property type="component" value="Unassembled WGS sequence"/>
</dbReference>
<evidence type="ECO:0000256" key="5">
    <source>
        <dbReference type="ARBA" id="ARBA00022729"/>
    </source>
</evidence>
<dbReference type="GO" id="GO:0009279">
    <property type="term" value="C:cell outer membrane"/>
    <property type="evidence" value="ECO:0007669"/>
    <property type="project" value="UniProtKB-SubCell"/>
</dbReference>
<dbReference type="Gene3D" id="2.40.170.20">
    <property type="entry name" value="TonB-dependent receptor, beta-barrel domain"/>
    <property type="match status" value="1"/>
</dbReference>
<accession>A0A9X1PPV6</accession>
<keyword evidence="7 8" id="KW-0998">Cell outer membrane</keyword>
<dbReference type="AlphaFoldDB" id="A0A9X1PPV6"/>
<dbReference type="NCBIfam" id="TIGR04056">
    <property type="entry name" value="OMP_RagA_SusC"/>
    <property type="match status" value="1"/>
</dbReference>
<comment type="caution">
    <text evidence="11">The sequence shown here is derived from an EMBL/GenBank/DDBJ whole genome shotgun (WGS) entry which is preliminary data.</text>
</comment>
<keyword evidence="12" id="KW-1185">Reference proteome</keyword>
<feature type="signal peptide" evidence="9">
    <location>
        <begin position="1"/>
        <end position="22"/>
    </location>
</feature>
<dbReference type="InterPro" id="IPR036942">
    <property type="entry name" value="Beta-barrel_TonB_sf"/>
</dbReference>
<evidence type="ECO:0000256" key="2">
    <source>
        <dbReference type="ARBA" id="ARBA00022448"/>
    </source>
</evidence>
<comment type="subcellular location">
    <subcellularLocation>
        <location evidence="1 8">Cell outer membrane</location>
        <topology evidence="1 8">Multi-pass membrane protein</topology>
    </subcellularLocation>
</comment>
<evidence type="ECO:0000259" key="10">
    <source>
        <dbReference type="Pfam" id="PF07715"/>
    </source>
</evidence>
<dbReference type="Gene3D" id="2.170.130.10">
    <property type="entry name" value="TonB-dependent receptor, plug domain"/>
    <property type="match status" value="1"/>
</dbReference>
<keyword evidence="3 8" id="KW-1134">Transmembrane beta strand</keyword>
<evidence type="ECO:0000256" key="1">
    <source>
        <dbReference type="ARBA" id="ARBA00004571"/>
    </source>
</evidence>
<dbReference type="InterPro" id="IPR008969">
    <property type="entry name" value="CarboxyPept-like_regulatory"/>
</dbReference>
<dbReference type="InterPro" id="IPR037066">
    <property type="entry name" value="Plug_dom_sf"/>
</dbReference>
<dbReference type="InterPro" id="IPR023997">
    <property type="entry name" value="TonB-dep_OMP_SusC/RagA_CS"/>
</dbReference>
<keyword evidence="5 9" id="KW-0732">Signal</keyword>
<reference evidence="11" key="1">
    <citation type="submission" date="2021-12" db="EMBL/GenBank/DDBJ databases">
        <title>Novel species in genus Dyadobacter.</title>
        <authorList>
            <person name="Ma C."/>
        </authorList>
    </citation>
    <scope>NUCLEOTIDE SEQUENCE</scope>
    <source>
        <strain evidence="11">LJ419</strain>
    </source>
</reference>
<dbReference type="InterPro" id="IPR039426">
    <property type="entry name" value="TonB-dep_rcpt-like"/>
</dbReference>
<dbReference type="PROSITE" id="PS52016">
    <property type="entry name" value="TONB_DEPENDENT_REC_3"/>
    <property type="match status" value="1"/>
</dbReference>
<gene>
    <name evidence="11" type="ORF">LXM26_22145</name>
</gene>
<dbReference type="Pfam" id="PF07715">
    <property type="entry name" value="Plug"/>
    <property type="match status" value="1"/>
</dbReference>
<dbReference type="PANTHER" id="PTHR30069">
    <property type="entry name" value="TONB-DEPENDENT OUTER MEMBRANE RECEPTOR"/>
    <property type="match status" value="1"/>
</dbReference>
<dbReference type="NCBIfam" id="TIGR04057">
    <property type="entry name" value="SusC_RagA_signa"/>
    <property type="match status" value="1"/>
</dbReference>
<dbReference type="GO" id="GO:0044718">
    <property type="term" value="P:siderophore transmembrane transport"/>
    <property type="evidence" value="ECO:0007669"/>
    <property type="project" value="TreeGrafter"/>
</dbReference>
<feature type="chain" id="PRO_5040897293" evidence="9">
    <location>
        <begin position="23"/>
        <end position="1061"/>
    </location>
</feature>
<comment type="similarity">
    <text evidence="8">Belongs to the TonB-dependent receptor family.</text>
</comment>
<protein>
    <submittedName>
        <fullName evidence="11">SusC/RagA family TonB-linked outer membrane protein</fullName>
    </submittedName>
</protein>
<evidence type="ECO:0000256" key="8">
    <source>
        <dbReference type="PROSITE-ProRule" id="PRU01360"/>
    </source>
</evidence>
<evidence type="ECO:0000256" key="6">
    <source>
        <dbReference type="ARBA" id="ARBA00023136"/>
    </source>
</evidence>
<evidence type="ECO:0000313" key="12">
    <source>
        <dbReference type="Proteomes" id="UP001139000"/>
    </source>
</evidence>
<keyword evidence="2 8" id="KW-0813">Transport</keyword>
<sequence length="1061" mass="115142">MKKHVLNIVLVLLSMLALEGYAQEMTVSGKVNDASGGEIAGVNVVVKGTTRGTTTNDKGEYSISVEKGKTLTFSYIGYISKEVVVNASVLDVNLAAEATALNEVVVTALGISRDKRALAYSITEVNGNNLTSAREANLGNALAGRVAGVNVSKIATGPAGSSRVIIRGNKSLQGNNQPLYVIDGIPMDNNNFGQAGLWGGSDEGDGLSSINPDDIESITVLKGANAAALYGSRAANGVINVITKRGTKRKGVGIEFGSNYVFEKLNDLSDLQKTYGTGSYVERVATKPANQNQAYEWGDDSWGPKFDNSQVIGFDGKMRPYAHAGDNFSRYLKTGHAFTNNLAFSGGNETQNFRASVTNLKSTSIIPNSGFDRLNLSLSTNAKFGKKLTLDAKVLYSEEKAKNRPNVSDSPGNAIQTLWRIPGDQNVLDYYGDPNKPGAIPAGTDEASLSLWGKKVGEEFQQANNNWGQNPYWTAYQFIKSDQKNRIITSGQLKYQLTDWLFIQGRVGMDKYSRRAEGLTPEGTGYQRGGARNLGNWDVQEVNAEYTIGITKEFGKFGITAFGGGNRMRRKYEYTNVYGNGFNVAFFPALNNLKGKTWDYTPEESGINSLLGSAEVSYNGFLFLTATARNDWFSVLNPETNSILYPSIGSSFVFSDAIKGLPGWLSYGKIRASWAQVGNVTIGPYATNLTYSLNGNPHLGYPMASFSSAMGNGGNIPNSMLKPLTVTETEIGIDFRLFNNKIGVDFTYYDQQTTDDILNATISRSSGFGSTSVNLGKLQNRGIELLLTATPLKSSSVTWDLTLNLARNSNKVKSLIDGVDELVMDEPRTRNAYIKNIVGQPFGMITGRVQKLSPDGQPVFHSDGRPVGSAGYEVIGNGIAKLTGGLTNAFNYKGFDLSFLVDFKVGGDILSGTNMRLDSWGVSKRSLQGREGEAPLTVTGVTQEGTDYKPFTKTLTPQEAYNYWGSVGGEADAVTTMYLYDASFVKLRQLTLGYSFPKKLLEKTPLQNLTLSFVGRNLAILFKNIDNVDPESTYSNGNSQGFDYFGFPSTRSYGFNLRATF</sequence>